<evidence type="ECO:0000313" key="2">
    <source>
        <dbReference type="Proteomes" id="UP001186974"/>
    </source>
</evidence>
<reference evidence="1" key="1">
    <citation type="submission" date="2024-09" db="EMBL/GenBank/DDBJ databases">
        <title>Black Yeasts Isolated from many extreme environments.</title>
        <authorList>
            <person name="Coleine C."/>
            <person name="Stajich J.E."/>
            <person name="Selbmann L."/>
        </authorList>
    </citation>
    <scope>NUCLEOTIDE SEQUENCE</scope>
    <source>
        <strain evidence="1">CCFEE 5737</strain>
    </source>
</reference>
<dbReference type="EMBL" id="JAWDJW010003344">
    <property type="protein sequence ID" value="KAK3076971.1"/>
    <property type="molecule type" value="Genomic_DNA"/>
</dbReference>
<name>A0ACC3DK31_9PEZI</name>
<gene>
    <name evidence="1" type="ORF">LTS18_011520</name>
</gene>
<comment type="caution">
    <text evidence="1">The sequence shown here is derived from an EMBL/GenBank/DDBJ whole genome shotgun (WGS) entry which is preliminary data.</text>
</comment>
<accession>A0ACC3DK31</accession>
<feature type="non-terminal residue" evidence="1">
    <location>
        <position position="151"/>
    </location>
</feature>
<keyword evidence="2" id="KW-1185">Reference proteome</keyword>
<dbReference type="Proteomes" id="UP001186974">
    <property type="component" value="Unassembled WGS sequence"/>
</dbReference>
<organism evidence="1 2">
    <name type="scientific">Coniosporium uncinatum</name>
    <dbReference type="NCBI Taxonomy" id="93489"/>
    <lineage>
        <taxon>Eukaryota</taxon>
        <taxon>Fungi</taxon>
        <taxon>Dikarya</taxon>
        <taxon>Ascomycota</taxon>
        <taxon>Pezizomycotina</taxon>
        <taxon>Dothideomycetes</taxon>
        <taxon>Dothideomycetes incertae sedis</taxon>
        <taxon>Coniosporium</taxon>
    </lineage>
</organism>
<proteinExistence type="predicted"/>
<sequence>MSEDPPTNNDETPDHEAEPSSSDAEPFMVVSRARRSNAGMGMAKLLAQEEIEGEDEQLQEIFAEDAEDEEFGGAQAEAPDDVSLGSSEDEEEGAEDQGEKELRKEERESKKRKKVDTGLVATYQKAQQKAQRPRKKVKVDPHAAIEPSAAS</sequence>
<evidence type="ECO:0000313" key="1">
    <source>
        <dbReference type="EMBL" id="KAK3076971.1"/>
    </source>
</evidence>
<protein>
    <submittedName>
        <fullName evidence="1">Uncharacterized protein</fullName>
    </submittedName>
</protein>